<keyword evidence="4" id="KW-1185">Reference proteome</keyword>
<dbReference type="Proteomes" id="UP000598775">
    <property type="component" value="Unassembled WGS sequence"/>
</dbReference>
<dbReference type="AlphaFoldDB" id="A0A917EY84"/>
<dbReference type="Gene3D" id="3.20.20.10">
    <property type="entry name" value="Alanine racemase"/>
    <property type="match status" value="1"/>
</dbReference>
<dbReference type="InterPro" id="IPR026956">
    <property type="entry name" value="D-ser_dehydrat-like_dom"/>
</dbReference>
<dbReference type="InterPro" id="IPR029066">
    <property type="entry name" value="PLP-binding_barrel"/>
</dbReference>
<dbReference type="SUPFAM" id="SSF51419">
    <property type="entry name" value="PLP-binding barrel"/>
    <property type="match status" value="1"/>
</dbReference>
<feature type="compositionally biased region" description="Gly residues" evidence="1">
    <location>
        <begin position="331"/>
        <end position="348"/>
    </location>
</feature>
<organism evidence="3 4">
    <name type="scientific">Subtercola lobariae</name>
    <dbReference type="NCBI Taxonomy" id="1588641"/>
    <lineage>
        <taxon>Bacteria</taxon>
        <taxon>Bacillati</taxon>
        <taxon>Actinomycetota</taxon>
        <taxon>Actinomycetes</taxon>
        <taxon>Micrococcales</taxon>
        <taxon>Microbacteriaceae</taxon>
        <taxon>Subtercola</taxon>
    </lineage>
</organism>
<evidence type="ECO:0000259" key="2">
    <source>
        <dbReference type="SMART" id="SM01119"/>
    </source>
</evidence>
<feature type="compositionally biased region" description="Gly residues" evidence="1">
    <location>
        <begin position="306"/>
        <end position="323"/>
    </location>
</feature>
<dbReference type="Gene3D" id="2.40.37.20">
    <property type="entry name" value="D-serine dehydratase-like domain"/>
    <property type="match status" value="1"/>
</dbReference>
<evidence type="ECO:0000313" key="3">
    <source>
        <dbReference type="EMBL" id="GGF23692.1"/>
    </source>
</evidence>
<gene>
    <name evidence="3" type="ORF">GCM10011399_16600</name>
</gene>
<evidence type="ECO:0000313" key="4">
    <source>
        <dbReference type="Proteomes" id="UP000598775"/>
    </source>
</evidence>
<name>A0A917EY84_9MICO</name>
<feature type="domain" description="D-serine dehydratase-like" evidence="2">
    <location>
        <begin position="262"/>
        <end position="403"/>
    </location>
</feature>
<dbReference type="EMBL" id="BMGP01000003">
    <property type="protein sequence ID" value="GGF23692.1"/>
    <property type="molecule type" value="Genomic_DNA"/>
</dbReference>
<dbReference type="InterPro" id="IPR042208">
    <property type="entry name" value="D-ser_dehydrat-like_sf"/>
</dbReference>
<dbReference type="Pfam" id="PF14031">
    <property type="entry name" value="D-ser_dehydrat"/>
    <property type="match status" value="1"/>
</dbReference>
<evidence type="ECO:0000256" key="1">
    <source>
        <dbReference type="SAM" id="MobiDB-lite"/>
    </source>
</evidence>
<dbReference type="SMART" id="SM01119">
    <property type="entry name" value="D-ser_dehydrat"/>
    <property type="match status" value="1"/>
</dbReference>
<feature type="region of interest" description="Disordered" evidence="1">
    <location>
        <begin position="298"/>
        <end position="354"/>
    </location>
</feature>
<dbReference type="GO" id="GO:0016829">
    <property type="term" value="F:lyase activity"/>
    <property type="evidence" value="ECO:0007669"/>
    <property type="project" value="UniProtKB-KW"/>
</dbReference>
<comment type="caution">
    <text evidence="3">The sequence shown here is derived from an EMBL/GenBank/DDBJ whole genome shotgun (WGS) entry which is preliminary data.</text>
</comment>
<proteinExistence type="predicted"/>
<dbReference type="PANTHER" id="PTHR28004">
    <property type="entry name" value="ZGC:162816-RELATED"/>
    <property type="match status" value="1"/>
</dbReference>
<accession>A0A917EY84</accession>
<dbReference type="PANTHER" id="PTHR28004:SF8">
    <property type="entry name" value="D-SERINE DEAMINASE"/>
    <property type="match status" value="1"/>
</dbReference>
<dbReference type="RefSeq" id="WP_188676731.1">
    <property type="nucleotide sequence ID" value="NZ_BMGP01000003.1"/>
</dbReference>
<dbReference type="InterPro" id="IPR051466">
    <property type="entry name" value="D-amino_acid_metab_enzyme"/>
</dbReference>
<protein>
    <recommendedName>
        <fullName evidence="2">D-serine dehydratase-like domain-containing protein</fullName>
    </recommendedName>
</protein>
<reference evidence="3 4" key="1">
    <citation type="journal article" date="2014" name="Int. J. Syst. Evol. Microbiol.">
        <title>Complete genome sequence of Corynebacterium casei LMG S-19264T (=DSM 44701T), isolated from a smear-ripened cheese.</title>
        <authorList>
            <consortium name="US DOE Joint Genome Institute (JGI-PGF)"/>
            <person name="Walter F."/>
            <person name="Albersmeier A."/>
            <person name="Kalinowski J."/>
            <person name="Ruckert C."/>
        </authorList>
    </citation>
    <scope>NUCLEOTIDE SEQUENCE [LARGE SCALE GENOMIC DNA]</scope>
    <source>
        <strain evidence="3 4">CGMCC 1.12976</strain>
    </source>
</reference>
<sequence>MESDLPRLVLHHDAVQSNIAVMQSYCDERGVLLAPHAKTHLVRELCERQLAAGAWGLTAATTAQVRQLEAWGVPRIVHAKVLVDAPGIHWVATTFLGQGASAEYLCYVDSVAGALLLERELAVAGAERPLRVLLERGFEGGRTGVRSPVDALQIARHVAGSAWLSLAGVAGFEGLIGDRSGVDELLQSIHQTVVDCHAESLFDGVPVVTAGGSSFFDAVARQLGPSSFDFEVQTVLRSGCYVTHDHGLYARTSPLAGRLTPALEVHASVLSQPEPGVLIVGFGRRDVPTDAGLPVVLGFQSRTGDGDGASDGGGAGDGQSDGGGADDGESDGGGGGDGHGASDGGGAPGPADTTEWSVFAVNDHHAFLRVPVGVDVSPGTVLRFGISHPCGAFDRWRSISELDADGRIMGVVRPAL</sequence>